<dbReference type="RefSeq" id="WP_343862702.1">
    <property type="nucleotide sequence ID" value="NZ_BAAAFD010000026.1"/>
</dbReference>
<protein>
    <submittedName>
        <fullName evidence="2">Uncharacterized protein</fullName>
    </submittedName>
</protein>
<feature type="transmembrane region" description="Helical" evidence="1">
    <location>
        <begin position="57"/>
        <end position="74"/>
    </location>
</feature>
<gene>
    <name evidence="2" type="ORF">GCM10009114_37430</name>
</gene>
<organism evidence="2 3">
    <name type="scientific">Aliiglaciecola litoralis</name>
    <dbReference type="NCBI Taxonomy" id="582857"/>
    <lineage>
        <taxon>Bacteria</taxon>
        <taxon>Pseudomonadati</taxon>
        <taxon>Pseudomonadota</taxon>
        <taxon>Gammaproteobacteria</taxon>
        <taxon>Alteromonadales</taxon>
        <taxon>Alteromonadaceae</taxon>
        <taxon>Aliiglaciecola</taxon>
    </lineage>
</organism>
<sequence length="80" mass="9109">MGEGFIVVIPVTLLSLAILITWFFKGRGSNQVKWISLAVYVFVGLALFALFDNFFSLLWLMLVGFILPILFSYFKDRNAV</sequence>
<feature type="transmembrane region" description="Helical" evidence="1">
    <location>
        <begin position="31"/>
        <end position="51"/>
    </location>
</feature>
<comment type="caution">
    <text evidence="2">The sequence shown here is derived from an EMBL/GenBank/DDBJ whole genome shotgun (WGS) entry which is preliminary data.</text>
</comment>
<keyword evidence="1" id="KW-1133">Transmembrane helix</keyword>
<reference evidence="3" key="1">
    <citation type="journal article" date="2019" name="Int. J. Syst. Evol. Microbiol.">
        <title>The Global Catalogue of Microorganisms (GCM) 10K type strain sequencing project: providing services to taxonomists for standard genome sequencing and annotation.</title>
        <authorList>
            <consortium name="The Broad Institute Genomics Platform"/>
            <consortium name="The Broad Institute Genome Sequencing Center for Infectious Disease"/>
            <person name="Wu L."/>
            <person name="Ma J."/>
        </authorList>
    </citation>
    <scope>NUCLEOTIDE SEQUENCE [LARGE SCALE GENOMIC DNA]</scope>
    <source>
        <strain evidence="3">JCM 15896</strain>
    </source>
</reference>
<keyword evidence="1" id="KW-0472">Membrane</keyword>
<accession>A0ABP3X7T3</accession>
<name>A0ABP3X7T3_9ALTE</name>
<keyword evidence="1" id="KW-0812">Transmembrane</keyword>
<keyword evidence="3" id="KW-1185">Reference proteome</keyword>
<dbReference type="Proteomes" id="UP001500359">
    <property type="component" value="Unassembled WGS sequence"/>
</dbReference>
<proteinExistence type="predicted"/>
<dbReference type="EMBL" id="BAAAFD010000034">
    <property type="protein sequence ID" value="GAA0860462.1"/>
    <property type="molecule type" value="Genomic_DNA"/>
</dbReference>
<evidence type="ECO:0000313" key="3">
    <source>
        <dbReference type="Proteomes" id="UP001500359"/>
    </source>
</evidence>
<evidence type="ECO:0000313" key="2">
    <source>
        <dbReference type="EMBL" id="GAA0860462.1"/>
    </source>
</evidence>
<evidence type="ECO:0000256" key="1">
    <source>
        <dbReference type="SAM" id="Phobius"/>
    </source>
</evidence>
<feature type="transmembrane region" description="Helical" evidence="1">
    <location>
        <begin position="6"/>
        <end position="24"/>
    </location>
</feature>